<comment type="caution">
    <text evidence="1">The sequence shown here is derived from an EMBL/GenBank/DDBJ whole genome shotgun (WGS) entry which is preliminary data.</text>
</comment>
<sequence>MQSTRFWGKQYTQKGNETPSAEHPRCAQMGRPTTPPSFIGRFSFLFQSKIPSALQPPSSFIGGCIGELEKDKMRGKSV</sequence>
<proteinExistence type="predicted"/>
<dbReference type="Proteomes" id="UP001234297">
    <property type="component" value="Chromosome 10"/>
</dbReference>
<name>A0ACC2KN02_PERAE</name>
<keyword evidence="2" id="KW-1185">Reference proteome</keyword>
<evidence type="ECO:0000313" key="2">
    <source>
        <dbReference type="Proteomes" id="UP001234297"/>
    </source>
</evidence>
<reference evidence="1 2" key="1">
    <citation type="journal article" date="2022" name="Hortic Res">
        <title>A haplotype resolved chromosomal level avocado genome allows analysis of novel avocado genes.</title>
        <authorList>
            <person name="Nath O."/>
            <person name="Fletcher S.J."/>
            <person name="Hayward A."/>
            <person name="Shaw L.M."/>
            <person name="Masouleh A.K."/>
            <person name="Furtado A."/>
            <person name="Henry R.J."/>
            <person name="Mitter N."/>
        </authorList>
    </citation>
    <scope>NUCLEOTIDE SEQUENCE [LARGE SCALE GENOMIC DNA]</scope>
    <source>
        <strain evidence="2">cv. Hass</strain>
    </source>
</reference>
<dbReference type="EMBL" id="CM056818">
    <property type="protein sequence ID" value="KAJ8622390.1"/>
    <property type="molecule type" value="Genomic_DNA"/>
</dbReference>
<accession>A0ACC2KN02</accession>
<gene>
    <name evidence="1" type="ORF">MRB53_030919</name>
</gene>
<organism evidence="1 2">
    <name type="scientific">Persea americana</name>
    <name type="common">Avocado</name>
    <dbReference type="NCBI Taxonomy" id="3435"/>
    <lineage>
        <taxon>Eukaryota</taxon>
        <taxon>Viridiplantae</taxon>
        <taxon>Streptophyta</taxon>
        <taxon>Embryophyta</taxon>
        <taxon>Tracheophyta</taxon>
        <taxon>Spermatophyta</taxon>
        <taxon>Magnoliopsida</taxon>
        <taxon>Magnoliidae</taxon>
        <taxon>Laurales</taxon>
        <taxon>Lauraceae</taxon>
        <taxon>Persea</taxon>
    </lineage>
</organism>
<evidence type="ECO:0000313" key="1">
    <source>
        <dbReference type="EMBL" id="KAJ8622390.1"/>
    </source>
</evidence>
<protein>
    <submittedName>
        <fullName evidence="1">Uncharacterized protein</fullName>
    </submittedName>
</protein>